<comment type="caution">
    <text evidence="2">The sequence shown here is derived from an EMBL/GenBank/DDBJ whole genome shotgun (WGS) entry which is preliminary data.</text>
</comment>
<evidence type="ECO:0000256" key="1">
    <source>
        <dbReference type="SAM" id="MobiDB-lite"/>
    </source>
</evidence>
<protein>
    <submittedName>
        <fullName evidence="2">Uncharacterized protein</fullName>
    </submittedName>
</protein>
<organism evidence="2 3">
    <name type="scientific">Alosa alosa</name>
    <name type="common">allis shad</name>
    <dbReference type="NCBI Taxonomy" id="278164"/>
    <lineage>
        <taxon>Eukaryota</taxon>
        <taxon>Metazoa</taxon>
        <taxon>Chordata</taxon>
        <taxon>Craniata</taxon>
        <taxon>Vertebrata</taxon>
        <taxon>Euteleostomi</taxon>
        <taxon>Actinopterygii</taxon>
        <taxon>Neopterygii</taxon>
        <taxon>Teleostei</taxon>
        <taxon>Clupei</taxon>
        <taxon>Clupeiformes</taxon>
        <taxon>Clupeoidei</taxon>
        <taxon>Clupeidae</taxon>
        <taxon>Alosa</taxon>
    </lineage>
</organism>
<feature type="compositionally biased region" description="Basic and acidic residues" evidence="1">
    <location>
        <begin position="38"/>
        <end position="68"/>
    </location>
</feature>
<feature type="region of interest" description="Disordered" evidence="1">
    <location>
        <begin position="38"/>
        <end position="75"/>
    </location>
</feature>
<proteinExistence type="predicted"/>
<sequence>MQARTMLAIMDLNENHSTKRQQAFTAAAYKYHDHLARSEHDTKGRPHQSQDRNRQDQATHNIREKEEDQAGLPRHSVFFQKQSKQWIARPTYVETTQKFRDDLIDRVIQRRLDPIIRLKNASSRTQIPRIALIPKLNKEEVIQSHTSRFKGPSKPF</sequence>
<dbReference type="EMBL" id="JADWDJ010000015">
    <property type="protein sequence ID" value="KAG5269226.1"/>
    <property type="molecule type" value="Genomic_DNA"/>
</dbReference>
<keyword evidence="3" id="KW-1185">Reference proteome</keyword>
<gene>
    <name evidence="2" type="ORF">AALO_G00199670</name>
</gene>
<evidence type="ECO:0000313" key="2">
    <source>
        <dbReference type="EMBL" id="KAG5269226.1"/>
    </source>
</evidence>
<reference evidence="2" key="1">
    <citation type="submission" date="2020-10" db="EMBL/GenBank/DDBJ databases">
        <title>Chromosome-scale genome assembly of the Allis shad, Alosa alosa.</title>
        <authorList>
            <person name="Margot Z."/>
            <person name="Christophe K."/>
            <person name="Cabau C."/>
            <person name="Louis A."/>
            <person name="Berthelot C."/>
            <person name="Parey E."/>
            <person name="Roest Crollius H."/>
            <person name="Montfort J."/>
            <person name="Robinson-Rechavi M."/>
            <person name="Bucao C."/>
            <person name="Bouchez O."/>
            <person name="Gislard M."/>
            <person name="Lluch J."/>
            <person name="Milhes M."/>
            <person name="Lampietro C."/>
            <person name="Lopez Roques C."/>
            <person name="Donnadieu C."/>
            <person name="Braasch I."/>
            <person name="Desvignes T."/>
            <person name="Postlethwait J."/>
            <person name="Bobe J."/>
            <person name="Guiguen Y."/>
        </authorList>
    </citation>
    <scope>NUCLEOTIDE SEQUENCE</scope>
    <source>
        <strain evidence="2">M-15738</strain>
        <tissue evidence="2">Blood</tissue>
    </source>
</reference>
<evidence type="ECO:0000313" key="3">
    <source>
        <dbReference type="Proteomes" id="UP000823561"/>
    </source>
</evidence>
<dbReference type="AlphaFoldDB" id="A0AAV6G6M9"/>
<name>A0AAV6G6M9_9TELE</name>
<accession>A0AAV6G6M9</accession>
<dbReference type="Proteomes" id="UP000823561">
    <property type="component" value="Chromosome 15"/>
</dbReference>